<keyword evidence="8" id="KW-0630">Potassium</keyword>
<dbReference type="GO" id="GO:0036376">
    <property type="term" value="P:sodium ion export across plasma membrane"/>
    <property type="evidence" value="ECO:0007669"/>
    <property type="project" value="TreeGrafter"/>
</dbReference>
<evidence type="ECO:0000256" key="13">
    <source>
        <dbReference type="ARBA" id="ARBA00023136"/>
    </source>
</evidence>
<organism>
    <name type="scientific">Culex quinquefasciatus</name>
    <name type="common">Southern house mosquito</name>
    <name type="synonym">Culex pungens</name>
    <dbReference type="NCBI Taxonomy" id="7176"/>
    <lineage>
        <taxon>Eukaryota</taxon>
        <taxon>Metazoa</taxon>
        <taxon>Ecdysozoa</taxon>
        <taxon>Arthropoda</taxon>
        <taxon>Hexapoda</taxon>
        <taxon>Insecta</taxon>
        <taxon>Pterygota</taxon>
        <taxon>Neoptera</taxon>
        <taxon>Endopterygota</taxon>
        <taxon>Diptera</taxon>
        <taxon>Nematocera</taxon>
        <taxon>Culicoidea</taxon>
        <taxon>Culicidae</taxon>
        <taxon>Culicinae</taxon>
        <taxon>Culicini</taxon>
        <taxon>Culex</taxon>
        <taxon>Culex</taxon>
    </lineage>
</organism>
<protein>
    <submittedName>
        <fullName evidence="19">Sodium/potassium-dependent ATPase beta-2 subunit</fullName>
    </submittedName>
</protein>
<gene>
    <name evidence="19" type="ORF">CpipJ_CPIJ007115</name>
</gene>
<dbReference type="FunFam" id="2.60.40.1660:FF:000004">
    <property type="entry name" value="sodium/potassium-transporting ATPase subunit beta-2"/>
    <property type="match status" value="1"/>
</dbReference>
<dbReference type="GO" id="GO:0006883">
    <property type="term" value="P:intracellular sodium ion homeostasis"/>
    <property type="evidence" value="ECO:0007669"/>
    <property type="project" value="TreeGrafter"/>
</dbReference>
<name>B0WIC4_CULQU</name>
<dbReference type="AlphaFoldDB" id="B0WIC4"/>
<dbReference type="Pfam" id="PF00287">
    <property type="entry name" value="Na_K-ATPase"/>
    <property type="match status" value="1"/>
</dbReference>
<dbReference type="VEuPathDB" id="VectorBase:CQUJHB004263"/>
<comment type="function">
    <text evidence="17">This is the non-catalytic component of the active enzyme, which catalyzes the hydrolysis of ATP coupled with the exchange of Na(+) and K(+) ions across the plasma membrane. The beta subunit regulates, through assembly of alpha/beta heterodimers, the number of sodium pumps transported to the plasma membrane.</text>
</comment>
<evidence type="ECO:0000256" key="11">
    <source>
        <dbReference type="ARBA" id="ARBA00023053"/>
    </source>
</evidence>
<dbReference type="PANTHER" id="PTHR11523:SF46">
    <property type="entry name" value="SODIUM_POTASSIUM-TRANSPORTING ATPASE SUBUNIT BETA-2"/>
    <property type="match status" value="1"/>
</dbReference>
<dbReference type="VEuPathDB" id="VectorBase:CPIJ007115"/>
<evidence type="ECO:0000256" key="8">
    <source>
        <dbReference type="ARBA" id="ARBA00022958"/>
    </source>
</evidence>
<evidence type="ECO:0000256" key="17">
    <source>
        <dbReference type="ARBA" id="ARBA00025540"/>
    </source>
</evidence>
<evidence type="ECO:0000256" key="16">
    <source>
        <dbReference type="ARBA" id="ARBA00023201"/>
    </source>
</evidence>
<feature type="transmembrane region" description="Helical" evidence="18">
    <location>
        <begin position="44"/>
        <end position="69"/>
    </location>
</feature>
<evidence type="ECO:0000256" key="5">
    <source>
        <dbReference type="ARBA" id="ARBA00022538"/>
    </source>
</evidence>
<dbReference type="PANTHER" id="PTHR11523">
    <property type="entry name" value="SODIUM/POTASSIUM-DEPENDENT ATPASE BETA SUBUNIT"/>
    <property type="match status" value="1"/>
</dbReference>
<evidence type="ECO:0000256" key="10">
    <source>
        <dbReference type="ARBA" id="ARBA00022989"/>
    </source>
</evidence>
<dbReference type="FunCoup" id="B0WIC4">
    <property type="interactions" value="254"/>
</dbReference>
<keyword evidence="4" id="KW-1003">Cell membrane</keyword>
<dbReference type="HOGENOM" id="CLU_057702_0_0_1"/>
<dbReference type="eggNOG" id="KOG3927">
    <property type="taxonomic scope" value="Eukaryota"/>
</dbReference>
<keyword evidence="9" id="KW-0735">Signal-anchor</keyword>
<dbReference type="GO" id="GO:1990573">
    <property type="term" value="P:potassium ion import across plasma membrane"/>
    <property type="evidence" value="ECO:0007669"/>
    <property type="project" value="TreeGrafter"/>
</dbReference>
<dbReference type="EMBL" id="DS231946">
    <property type="protein sequence ID" value="EDS28369.1"/>
    <property type="molecule type" value="Genomic_DNA"/>
</dbReference>
<comment type="subcellular location">
    <subcellularLocation>
        <location evidence="1">Cell membrane</location>
        <topology evidence="1">Single-pass type II membrane protein</topology>
    </subcellularLocation>
</comment>
<keyword evidence="6" id="KW-0740">Sodium/potassium transport</keyword>
<dbReference type="InterPro" id="IPR000402">
    <property type="entry name" value="Na/K_ATPase_sub_beta"/>
</dbReference>
<dbReference type="KEGG" id="cqu:CpipJ_CPIJ007115"/>
<dbReference type="PhylomeDB" id="B0WIC4"/>
<keyword evidence="14" id="KW-1015">Disulfide bond</keyword>
<keyword evidence="13 18" id="KW-0472">Membrane</keyword>
<dbReference type="InParanoid" id="B0WIC4"/>
<keyword evidence="5" id="KW-0633">Potassium transport</keyword>
<dbReference type="GO" id="GO:0030007">
    <property type="term" value="P:intracellular potassium ion homeostasis"/>
    <property type="evidence" value="ECO:0007669"/>
    <property type="project" value="TreeGrafter"/>
</dbReference>
<dbReference type="GO" id="GO:0001671">
    <property type="term" value="F:ATPase activator activity"/>
    <property type="evidence" value="ECO:0007669"/>
    <property type="project" value="UniProtKB-ARBA"/>
</dbReference>
<evidence type="ECO:0000256" key="18">
    <source>
        <dbReference type="SAM" id="Phobius"/>
    </source>
</evidence>
<evidence type="ECO:0000256" key="7">
    <source>
        <dbReference type="ARBA" id="ARBA00022692"/>
    </source>
</evidence>
<evidence type="ECO:0000256" key="15">
    <source>
        <dbReference type="ARBA" id="ARBA00023180"/>
    </source>
</evidence>
<evidence type="ECO:0000256" key="9">
    <source>
        <dbReference type="ARBA" id="ARBA00022968"/>
    </source>
</evidence>
<proteinExistence type="inferred from homology"/>
<keyword evidence="16" id="KW-0739">Sodium transport</keyword>
<dbReference type="Gene3D" id="2.60.40.1660">
    <property type="entry name" value="Na, k-atpase alpha subunit"/>
    <property type="match status" value="1"/>
</dbReference>
<accession>B0WIC4</accession>
<dbReference type="OMA" id="YPYENIP"/>
<keyword evidence="12" id="KW-0406">Ion transport</keyword>
<evidence type="ECO:0000256" key="4">
    <source>
        <dbReference type="ARBA" id="ARBA00022475"/>
    </source>
</evidence>
<evidence type="ECO:0000313" key="19">
    <source>
        <dbReference type="EMBL" id="EDS28369.1"/>
    </source>
</evidence>
<dbReference type="STRING" id="7176.B0WIC4"/>
<keyword evidence="10 18" id="KW-1133">Transmembrane helix</keyword>
<dbReference type="GO" id="GO:0005890">
    <property type="term" value="C:sodium:potassium-exchanging ATPase complex"/>
    <property type="evidence" value="ECO:0007669"/>
    <property type="project" value="InterPro"/>
</dbReference>
<evidence type="ECO:0000256" key="14">
    <source>
        <dbReference type="ARBA" id="ARBA00023157"/>
    </source>
</evidence>
<dbReference type="InterPro" id="IPR038702">
    <property type="entry name" value="Na/K_ATPase_sub_beta_sf"/>
</dbReference>
<comment type="similarity">
    <text evidence="2">Belongs to the X(+)/potassium ATPases subunit beta family.</text>
</comment>
<reference evidence="19" key="1">
    <citation type="submission" date="2007-03" db="EMBL/GenBank/DDBJ databases">
        <title>Annotation of Culex pipiens quinquefasciatus.</title>
        <authorList>
            <consortium name="The Broad Institute Genome Sequencing Platform"/>
            <person name="Atkinson P.W."/>
            <person name="Hemingway J."/>
            <person name="Christensen B.M."/>
            <person name="Higgs S."/>
            <person name="Kodira C."/>
            <person name="Hannick L."/>
            <person name="Megy K."/>
            <person name="O'Leary S."/>
            <person name="Pearson M."/>
            <person name="Haas B.J."/>
            <person name="Mauceli E."/>
            <person name="Wortman J.R."/>
            <person name="Lee N.H."/>
            <person name="Guigo R."/>
            <person name="Stanke M."/>
            <person name="Alvarado L."/>
            <person name="Amedeo P."/>
            <person name="Antoine C.H."/>
            <person name="Arensburger P."/>
            <person name="Bidwell S.L."/>
            <person name="Crawford M."/>
            <person name="Camaro F."/>
            <person name="Devon K."/>
            <person name="Engels R."/>
            <person name="Hammond M."/>
            <person name="Howarth C."/>
            <person name="Koehrsen M."/>
            <person name="Lawson D."/>
            <person name="Montgomery P."/>
            <person name="Nene V."/>
            <person name="Nusbaum C."/>
            <person name="Puiu D."/>
            <person name="Romero-Severson J."/>
            <person name="Severson D.W."/>
            <person name="Shumway M."/>
            <person name="Sisk P."/>
            <person name="Stolte C."/>
            <person name="Zeng Q."/>
            <person name="Eisenstadt E."/>
            <person name="Fraser-Liggett C."/>
            <person name="Strausberg R."/>
            <person name="Galagan J."/>
            <person name="Birren B."/>
            <person name="Collins F.H."/>
        </authorList>
    </citation>
    <scope>NUCLEOTIDE SEQUENCE [LARGE SCALE GENOMIC DNA]</scope>
    <source>
        <strain evidence="19">JHB</strain>
    </source>
</reference>
<evidence type="ECO:0000256" key="12">
    <source>
        <dbReference type="ARBA" id="ARBA00023065"/>
    </source>
</evidence>
<keyword evidence="3" id="KW-0813">Transport</keyword>
<evidence type="ECO:0000256" key="3">
    <source>
        <dbReference type="ARBA" id="ARBA00022448"/>
    </source>
</evidence>
<keyword evidence="15" id="KW-0325">Glycoprotein</keyword>
<evidence type="ECO:0000256" key="1">
    <source>
        <dbReference type="ARBA" id="ARBA00004401"/>
    </source>
</evidence>
<evidence type="ECO:0000256" key="6">
    <source>
        <dbReference type="ARBA" id="ARBA00022607"/>
    </source>
</evidence>
<keyword evidence="7 18" id="KW-0812">Transmembrane</keyword>
<dbReference type="OrthoDB" id="5912413at2759"/>
<evidence type="ECO:0000256" key="2">
    <source>
        <dbReference type="ARBA" id="ARBA00005876"/>
    </source>
</evidence>
<keyword evidence="11" id="KW-0915">Sodium</keyword>
<sequence>MPEKVVDKVDFRQAFEFPKKPEPKNLKQWFYDTRTNEYMGRYLFLFYGVYFIVLGALTTACFQSLFMVLSDDAPYFQLSESLIGTNPGLGYRPLPEEPEDSGFIHYVASNKTEIDYWVGRLNHFTEPYRNTSLLPGGGRNHVQCDFNQRPKNRNVCAVDLSKLGPCTAENGYSYHESSPCILIKLNRIYGWVPEYYDDPENLPENMPQELKEYIGNRTTDMERKQIWITCNGVNPADNEAIGPISYYPSFGIPSYYFPFTNQPDYLSPLLAVQFQRPALQRSIYVECRAWAKNIRYRGGSRDRQGSTQFSILIDYFQ</sequence>